<evidence type="ECO:0000313" key="3">
    <source>
        <dbReference type="Proteomes" id="UP001374893"/>
    </source>
</evidence>
<feature type="chain" id="PRO_5046061130" description="F5/8 type C domain-containing protein" evidence="1">
    <location>
        <begin position="17"/>
        <end position="503"/>
    </location>
</feature>
<dbReference type="Proteomes" id="UP001374893">
    <property type="component" value="Chromosome"/>
</dbReference>
<protein>
    <recommendedName>
        <fullName evidence="4">F5/8 type C domain-containing protein</fullName>
    </recommendedName>
</protein>
<organism evidence="2 3">
    <name type="scientific">Haloferula helveola</name>
    <dbReference type="NCBI Taxonomy" id="490095"/>
    <lineage>
        <taxon>Bacteria</taxon>
        <taxon>Pseudomonadati</taxon>
        <taxon>Verrucomicrobiota</taxon>
        <taxon>Verrucomicrobiia</taxon>
        <taxon>Verrucomicrobiales</taxon>
        <taxon>Verrucomicrobiaceae</taxon>
        <taxon>Haloferula</taxon>
    </lineage>
</organism>
<dbReference type="EMBL" id="AP024702">
    <property type="protein sequence ID" value="BCX46848.1"/>
    <property type="molecule type" value="Genomic_DNA"/>
</dbReference>
<name>A0ABM7RIK4_9BACT</name>
<dbReference type="SUPFAM" id="SSF89372">
    <property type="entry name" value="Fucose-specific lectin"/>
    <property type="match status" value="1"/>
</dbReference>
<evidence type="ECO:0000256" key="1">
    <source>
        <dbReference type="SAM" id="SignalP"/>
    </source>
</evidence>
<proteinExistence type="predicted"/>
<keyword evidence="1" id="KW-0732">Signal</keyword>
<keyword evidence="3" id="KW-1185">Reference proteome</keyword>
<sequence>MLIGVAASLWSPLVHAVAWTVEDESVTDANVASAAFGPDGRLYVIHLDDTVPSSPTGRVARLVIYDRGSFSGQTLEVVGPSGGTTIEHFVEMVADRHSVWAVWRKKESTGPGIIRAAKVYPLTGPPVIETVDSGSSFNRFDACMGAGGTPRVAFINSNYRGVTVVRRTFAGTWESNNLSGLQIPTHSIYREIQIAAGGSSLDLFLCATENLSLSGGGTGHQATLTHRSAVEPGTWSLLNFGSATPIEDVNFPTDDTAAIYLDAEWTPAGQLAIAYSQVDERDGKLAILESGGWVARTYQDVSVGITRGVSMAGAADGSIHVSWTNTLNTIQHQVWDGSSFSVADPVGTVRSFYPRLACDSRGVPYFASTETDGSLLQVSTPTDFTDEDQDGIIYLFEDAFHSDPLVPNRDSLPIFSIENVGGMEYLALSFLGDSGGSGNNPYVATDFTYSVELSHDGTSWSTTGTVLKDRFTIPGRGTVSTIRSQYPIGDFTKELLRVKVERN</sequence>
<evidence type="ECO:0000313" key="2">
    <source>
        <dbReference type="EMBL" id="BCX46848.1"/>
    </source>
</evidence>
<gene>
    <name evidence="2" type="ORF">HAHE_07560</name>
</gene>
<evidence type="ECO:0008006" key="4">
    <source>
        <dbReference type="Google" id="ProtNLM"/>
    </source>
</evidence>
<reference evidence="2 3" key="1">
    <citation type="submission" date="2021-06" db="EMBL/GenBank/DDBJ databases">
        <title>Complete genome of Haloferula helveola possessing various polysaccharide degrading enzymes.</title>
        <authorList>
            <person name="Takami H."/>
            <person name="Huang C."/>
            <person name="Hamasaki K."/>
        </authorList>
    </citation>
    <scope>NUCLEOTIDE SEQUENCE [LARGE SCALE GENOMIC DNA]</scope>
    <source>
        <strain evidence="2 3">CN-1</strain>
    </source>
</reference>
<accession>A0ABM7RIK4</accession>
<feature type="signal peptide" evidence="1">
    <location>
        <begin position="1"/>
        <end position="16"/>
    </location>
</feature>